<protein>
    <recommendedName>
        <fullName evidence="4">Nucleotide-diphospho-sugar transferase domain-containing protein</fullName>
    </recommendedName>
</protein>
<feature type="chain" id="PRO_5042871935" description="Nucleotide-diphospho-sugar transferase domain-containing protein" evidence="1">
    <location>
        <begin position="21"/>
        <end position="445"/>
    </location>
</feature>
<dbReference type="AlphaFoldDB" id="A0AAN8JTJ1"/>
<evidence type="ECO:0000313" key="3">
    <source>
        <dbReference type="Proteomes" id="UP001347796"/>
    </source>
</evidence>
<keyword evidence="3" id="KW-1185">Reference proteome</keyword>
<accession>A0AAN8JTJ1</accession>
<dbReference type="EMBL" id="JAZGQO010000007">
    <property type="protein sequence ID" value="KAK6182245.1"/>
    <property type="molecule type" value="Genomic_DNA"/>
</dbReference>
<reference evidence="2 3" key="1">
    <citation type="submission" date="2024-01" db="EMBL/GenBank/DDBJ databases">
        <title>The genome of the rayed Mediterranean limpet Patella caerulea (Linnaeus, 1758).</title>
        <authorList>
            <person name="Anh-Thu Weber A."/>
            <person name="Halstead-Nussloch G."/>
        </authorList>
    </citation>
    <scope>NUCLEOTIDE SEQUENCE [LARGE SCALE GENOMIC DNA]</scope>
    <source>
        <strain evidence="2">AATW-2023a</strain>
        <tissue evidence="2">Whole specimen</tissue>
    </source>
</reference>
<gene>
    <name evidence="2" type="ORF">SNE40_009971</name>
</gene>
<keyword evidence="1" id="KW-0732">Signal</keyword>
<name>A0AAN8JTJ1_PATCE</name>
<evidence type="ECO:0008006" key="4">
    <source>
        <dbReference type="Google" id="ProtNLM"/>
    </source>
</evidence>
<feature type="signal peptide" evidence="1">
    <location>
        <begin position="1"/>
        <end position="20"/>
    </location>
</feature>
<proteinExistence type="predicted"/>
<comment type="caution">
    <text evidence="2">The sequence shown here is derived from an EMBL/GenBank/DDBJ whole genome shotgun (WGS) entry which is preliminary data.</text>
</comment>
<organism evidence="2 3">
    <name type="scientific">Patella caerulea</name>
    <name type="common">Rayed Mediterranean limpet</name>
    <dbReference type="NCBI Taxonomy" id="87958"/>
    <lineage>
        <taxon>Eukaryota</taxon>
        <taxon>Metazoa</taxon>
        <taxon>Spiralia</taxon>
        <taxon>Lophotrochozoa</taxon>
        <taxon>Mollusca</taxon>
        <taxon>Gastropoda</taxon>
        <taxon>Patellogastropoda</taxon>
        <taxon>Patelloidea</taxon>
        <taxon>Patellidae</taxon>
        <taxon>Patella</taxon>
    </lineage>
</organism>
<dbReference type="Proteomes" id="UP001347796">
    <property type="component" value="Unassembled WGS sequence"/>
</dbReference>
<evidence type="ECO:0000313" key="2">
    <source>
        <dbReference type="EMBL" id="KAK6182245.1"/>
    </source>
</evidence>
<evidence type="ECO:0000256" key="1">
    <source>
        <dbReference type="SAM" id="SignalP"/>
    </source>
</evidence>
<sequence length="445" mass="51511">MWKWKRLAIVLAAVSTVVYIVEFRNSNSATHAPDFNVVKPVADFYGAKRASDFYGVPEMTLTVRLTSTPGPNRPPSSPNILNYFYCTLLRSATLYWSSQLGNVGIILDEDNPKDHEFAAGLVKHQTKIGINFSIYYEPLPPNLQVLTASRGDTKGYNRQLYSSFLMDNLIKTPVVAWIDADAKFITPVTRDNIMKGYKLRVKGKDTFVNDWVRRWDKTTKRMVGKPMPSDFMTYFPVYIWRDTITNCRNHIIKYMNVSTIEEAYMKAVAQDYSSPVNIIMTYAYYFEKDRYDWHIDIGSLDLQIYNKVHLTTGYELQPTDITRDLHVALHDKYYLDTTNKINRHAYCTAINETVINMDAAIRRMCQPFKGIVMWSLFEFTTHKPLIEHLTTWCRNQNIECVSLINEHFKNTAKLINNGVYDLDLNKVKSVEIAAKEMNIQCKAFH</sequence>